<keyword evidence="2" id="KW-0997">Cell inner membrane</keyword>
<comment type="subcellular location">
    <subcellularLocation>
        <location evidence="1">Cell inner membrane</location>
        <topology evidence="1">Multi-pass membrane protein</topology>
    </subcellularLocation>
</comment>
<dbReference type="InterPro" id="IPR000727">
    <property type="entry name" value="T_SNARE_dom"/>
</dbReference>
<dbReference type="InterPro" id="IPR035965">
    <property type="entry name" value="PAS-like_dom_sf"/>
</dbReference>
<accession>A0A0A3IWJ3</accession>
<dbReference type="GO" id="GO:0004888">
    <property type="term" value="F:transmembrane signaling receptor activity"/>
    <property type="evidence" value="ECO:0007669"/>
    <property type="project" value="InterPro"/>
</dbReference>
<evidence type="ECO:0000313" key="9">
    <source>
        <dbReference type="EMBL" id="KGR79197.1"/>
    </source>
</evidence>
<dbReference type="RefSeq" id="WP_036184791.1">
    <property type="nucleotide sequence ID" value="NZ_AVDA01000007.1"/>
</dbReference>
<dbReference type="PROSITE" id="PS50112">
    <property type="entry name" value="PAS"/>
    <property type="match status" value="1"/>
</dbReference>
<gene>
    <name evidence="9" type="ORF">CD29_07570</name>
</gene>
<dbReference type="InterPro" id="IPR000014">
    <property type="entry name" value="PAS"/>
</dbReference>
<evidence type="ECO:0000256" key="3">
    <source>
        <dbReference type="ARBA" id="ARBA00023224"/>
    </source>
</evidence>
<dbReference type="PROSITE" id="PS50111">
    <property type="entry name" value="CHEMOTAXIS_TRANSDUC_2"/>
    <property type="match status" value="1"/>
</dbReference>
<dbReference type="Pfam" id="PF08448">
    <property type="entry name" value="PAS_4"/>
    <property type="match status" value="1"/>
</dbReference>
<evidence type="ECO:0000313" key="10">
    <source>
        <dbReference type="Proteomes" id="UP000030416"/>
    </source>
</evidence>
<dbReference type="AlphaFoldDB" id="A0A0A3IWJ3"/>
<dbReference type="SUPFAM" id="SSF58104">
    <property type="entry name" value="Methyl-accepting chemotaxis protein (MCP) signaling domain"/>
    <property type="match status" value="1"/>
</dbReference>
<evidence type="ECO:0000256" key="1">
    <source>
        <dbReference type="ARBA" id="ARBA00004429"/>
    </source>
</evidence>
<dbReference type="Gene3D" id="3.30.450.20">
    <property type="entry name" value="PAS domain"/>
    <property type="match status" value="1"/>
</dbReference>
<keyword evidence="2" id="KW-0472">Membrane</keyword>
<protein>
    <submittedName>
        <fullName evidence="9">Chemotaxis protein</fullName>
    </submittedName>
</protein>
<evidence type="ECO:0000259" key="7">
    <source>
        <dbReference type="PROSITE" id="PS50112"/>
    </source>
</evidence>
<dbReference type="PROSITE" id="PS50192">
    <property type="entry name" value="T_SNARE"/>
    <property type="match status" value="1"/>
</dbReference>
<dbReference type="InterPro" id="IPR004089">
    <property type="entry name" value="MCPsignal_dom"/>
</dbReference>
<dbReference type="Gene3D" id="1.10.287.950">
    <property type="entry name" value="Methyl-accepting chemotaxis protein"/>
    <property type="match status" value="1"/>
</dbReference>
<feature type="domain" description="T-SNARE coiled-coil homology" evidence="8">
    <location>
        <begin position="222"/>
        <end position="284"/>
    </location>
</feature>
<comment type="similarity">
    <text evidence="4">Belongs to the methyl-accepting chemotaxis (MCP) protein family.</text>
</comment>
<dbReference type="PANTHER" id="PTHR32089:SF112">
    <property type="entry name" value="LYSOZYME-LIKE PROTEIN-RELATED"/>
    <property type="match status" value="1"/>
</dbReference>
<dbReference type="STRING" id="1384049.CD29_07570"/>
<dbReference type="SMART" id="SM00283">
    <property type="entry name" value="MA"/>
    <property type="match status" value="1"/>
</dbReference>
<dbReference type="PANTHER" id="PTHR32089">
    <property type="entry name" value="METHYL-ACCEPTING CHEMOTAXIS PROTEIN MCPB"/>
    <property type="match status" value="1"/>
</dbReference>
<feature type="domain" description="Methyl-accepting transducer" evidence="6">
    <location>
        <begin position="122"/>
        <end position="302"/>
    </location>
</feature>
<dbReference type="GO" id="GO:0005886">
    <property type="term" value="C:plasma membrane"/>
    <property type="evidence" value="ECO:0007669"/>
    <property type="project" value="UniProtKB-SubCell"/>
</dbReference>
<feature type="domain" description="PAS" evidence="7">
    <location>
        <begin position="9"/>
        <end position="53"/>
    </location>
</feature>
<evidence type="ECO:0000256" key="4">
    <source>
        <dbReference type="ARBA" id="ARBA00029447"/>
    </source>
</evidence>
<dbReference type="OrthoDB" id="9765776at2"/>
<proteinExistence type="inferred from homology"/>
<keyword evidence="10" id="KW-1185">Reference proteome</keyword>
<dbReference type="CDD" id="cd00130">
    <property type="entry name" value="PAS"/>
    <property type="match status" value="1"/>
</dbReference>
<dbReference type="Proteomes" id="UP000030416">
    <property type="component" value="Unassembled WGS sequence"/>
</dbReference>
<comment type="caution">
    <text evidence="9">The sequence shown here is derived from an EMBL/GenBank/DDBJ whole genome shotgun (WGS) entry which is preliminary data.</text>
</comment>
<dbReference type="eggNOG" id="COG0840">
    <property type="taxonomic scope" value="Bacteria"/>
</dbReference>
<name>A0A0A3IWJ3_9BACL</name>
<keyword evidence="3 5" id="KW-0807">Transducer</keyword>
<dbReference type="PRINTS" id="PR00260">
    <property type="entry name" value="CHEMTRNSDUCR"/>
</dbReference>
<evidence type="ECO:0000256" key="5">
    <source>
        <dbReference type="PROSITE-ProRule" id="PRU00284"/>
    </source>
</evidence>
<keyword evidence="2" id="KW-1003">Cell membrane</keyword>
<dbReference type="Pfam" id="PF00015">
    <property type="entry name" value="MCPsignal"/>
    <property type="match status" value="1"/>
</dbReference>
<dbReference type="EMBL" id="JPVN01000007">
    <property type="protein sequence ID" value="KGR79197.1"/>
    <property type="molecule type" value="Genomic_DNA"/>
</dbReference>
<dbReference type="InterPro" id="IPR004090">
    <property type="entry name" value="Chemotax_Me-accpt_rcpt"/>
</dbReference>
<evidence type="ECO:0000259" key="8">
    <source>
        <dbReference type="PROSITE" id="PS50192"/>
    </source>
</evidence>
<dbReference type="GO" id="GO:0006935">
    <property type="term" value="P:chemotaxis"/>
    <property type="evidence" value="ECO:0007669"/>
    <property type="project" value="InterPro"/>
</dbReference>
<reference evidence="9 10" key="1">
    <citation type="submission" date="2014-02" db="EMBL/GenBank/DDBJ databases">
        <title>Draft genome sequence of Lysinibacillus manganicus DSM 26584T.</title>
        <authorList>
            <person name="Zhang F."/>
            <person name="Wang G."/>
            <person name="Zhang L."/>
        </authorList>
    </citation>
    <scope>NUCLEOTIDE SEQUENCE [LARGE SCALE GENOMIC DNA]</scope>
    <source>
        <strain evidence="9 10">DSM 26584</strain>
    </source>
</reference>
<dbReference type="InterPro" id="IPR013656">
    <property type="entry name" value="PAS_4"/>
</dbReference>
<evidence type="ECO:0000259" key="6">
    <source>
        <dbReference type="PROSITE" id="PS50111"/>
    </source>
</evidence>
<sequence>MNSAAYHVTNEHIIQAIEDNLAIIRFDLNRQVVYVNRLFAQSLGYTVEEVYGKRHEEFCFPTFVDSSEYEKFWANLCSGKKFQDKVERIDAGGNRVWLEATYMPLFEKESGKVIGILKIATNITKRQNSVVEVANELNQMSAELFNRSKAGILRSEELGDTLKRISTDSKDNIQKLLSLQNQTDSIKGIVKTIKQIASQTNLLAINAAIEAARAGEYGRGFDVVAKEVRKLAIQVEQSISEVKDTIEEIVREMEHETHNITRISKNIDEMHKQVDVAINDFSQIMLSAEALDQRAHQFREII</sequence>
<organism evidence="9 10">
    <name type="scientific">Ureibacillus manganicus DSM 26584</name>
    <dbReference type="NCBI Taxonomy" id="1384049"/>
    <lineage>
        <taxon>Bacteria</taxon>
        <taxon>Bacillati</taxon>
        <taxon>Bacillota</taxon>
        <taxon>Bacilli</taxon>
        <taxon>Bacillales</taxon>
        <taxon>Caryophanaceae</taxon>
        <taxon>Ureibacillus</taxon>
    </lineage>
</organism>
<dbReference type="NCBIfam" id="TIGR00229">
    <property type="entry name" value="sensory_box"/>
    <property type="match status" value="1"/>
</dbReference>
<dbReference type="GO" id="GO:0007165">
    <property type="term" value="P:signal transduction"/>
    <property type="evidence" value="ECO:0007669"/>
    <property type="project" value="UniProtKB-KW"/>
</dbReference>
<evidence type="ECO:0000256" key="2">
    <source>
        <dbReference type="ARBA" id="ARBA00022519"/>
    </source>
</evidence>
<dbReference type="SUPFAM" id="SSF55785">
    <property type="entry name" value="PYP-like sensor domain (PAS domain)"/>
    <property type="match status" value="1"/>
</dbReference>